<feature type="transmembrane region" description="Helical" evidence="1">
    <location>
        <begin position="44"/>
        <end position="61"/>
    </location>
</feature>
<keyword evidence="1" id="KW-0472">Membrane</keyword>
<evidence type="ECO:0000313" key="2">
    <source>
        <dbReference type="EMBL" id="QQR92717.1"/>
    </source>
</evidence>
<name>A0A7T9DK07_9ARCH</name>
<keyword evidence="1" id="KW-0812">Transmembrane</keyword>
<proteinExistence type="predicted"/>
<dbReference type="Proteomes" id="UP000596004">
    <property type="component" value="Chromosome"/>
</dbReference>
<protein>
    <submittedName>
        <fullName evidence="2">Uncharacterized protein</fullName>
    </submittedName>
</protein>
<accession>A0A7T9DK07</accession>
<dbReference type="EMBL" id="CP064981">
    <property type="protein sequence ID" value="QQR92717.1"/>
    <property type="molecule type" value="Genomic_DNA"/>
</dbReference>
<dbReference type="AlphaFoldDB" id="A0A7T9DK07"/>
<organism evidence="2">
    <name type="scientific">Candidatus Iainarchaeum sp</name>
    <dbReference type="NCBI Taxonomy" id="3101447"/>
    <lineage>
        <taxon>Archaea</taxon>
        <taxon>Candidatus Iainarchaeota</taxon>
        <taxon>Candidatus Iainarchaeia</taxon>
        <taxon>Candidatus Iainarchaeales</taxon>
        <taxon>Candidatus Iainarchaeaceae</taxon>
        <taxon>Candidatus Iainarchaeum</taxon>
    </lineage>
</organism>
<keyword evidence="1" id="KW-1133">Transmembrane helix</keyword>
<reference evidence="2" key="1">
    <citation type="submission" date="2020-11" db="EMBL/GenBank/DDBJ databases">
        <title>Connecting structure to function with the recovery of over 1000 high-quality activated sludge metagenome-assembled genomes encoding full-length rRNA genes using long-read sequencing.</title>
        <authorList>
            <person name="Singleton C.M."/>
            <person name="Petriglieri F."/>
            <person name="Kristensen J.M."/>
            <person name="Kirkegaard R.H."/>
            <person name="Michaelsen T.Y."/>
            <person name="Andersen M.H."/>
            <person name="Karst S.M."/>
            <person name="Dueholm M.S."/>
            <person name="Nielsen P.H."/>
            <person name="Albertsen M."/>
        </authorList>
    </citation>
    <scope>NUCLEOTIDE SEQUENCE</scope>
    <source>
        <strain evidence="2">Fred_18-Q3-R57-64_BAT3C.431</strain>
    </source>
</reference>
<gene>
    <name evidence="2" type="ORF">IPJ89_00530</name>
</gene>
<sequence length="64" mass="6955">MAKDHDGVCGMHLCGKCTWMVLVFGIIFLIAGLGLYSAAWFNGWTILGAFLALWGLMPMMGKGM</sequence>
<evidence type="ECO:0000256" key="1">
    <source>
        <dbReference type="SAM" id="Phobius"/>
    </source>
</evidence>
<feature type="transmembrane region" description="Helical" evidence="1">
    <location>
        <begin position="20"/>
        <end position="38"/>
    </location>
</feature>